<dbReference type="STRING" id="361077.A0A152A8Y9"/>
<dbReference type="PANTHER" id="PTHR43157">
    <property type="entry name" value="PHOSPHATIDYLINOSITOL-GLYCAN BIOSYNTHESIS CLASS F PROTEIN-RELATED"/>
    <property type="match status" value="1"/>
</dbReference>
<sequence length="295" mass="32606">MELINNNNRVCIITGSNISIGLETAKLIAKQNYTVILACRDLKKAENAALEIKQQTGNNNILCLQLDLTSLQSVRNFVDEFKKLNLPLNLLVNNAGIMMVPYSKTIDGYGIQFQVNHLSPFLLTYLLLDKLNESRGSRILNLSSRQHAKGRVDLNNLDVGEKEYSPLTNYGFTKLCTILFTKELQRRIDEKGSDIIVNSIHPGVVRTQLLSHMGPVFGAITAILSPLFYTSLKESSEACAKVALGTSNDVKNVKAAYFSVGDIATPSKQALDPEVAKGLWIKTTEILKLNPNILN</sequence>
<gene>
    <name evidence="2" type="ORF">DLAC_00152</name>
</gene>
<dbReference type="AlphaFoldDB" id="A0A152A8Y9"/>
<dbReference type="InParanoid" id="A0A152A8Y9"/>
<evidence type="ECO:0000256" key="1">
    <source>
        <dbReference type="ARBA" id="ARBA00023002"/>
    </source>
</evidence>
<dbReference type="InterPro" id="IPR036291">
    <property type="entry name" value="NAD(P)-bd_dom_sf"/>
</dbReference>
<organism evidence="2 3">
    <name type="scientific">Tieghemostelium lacteum</name>
    <name type="common">Slime mold</name>
    <name type="synonym">Dictyostelium lacteum</name>
    <dbReference type="NCBI Taxonomy" id="361077"/>
    <lineage>
        <taxon>Eukaryota</taxon>
        <taxon>Amoebozoa</taxon>
        <taxon>Evosea</taxon>
        <taxon>Eumycetozoa</taxon>
        <taxon>Dictyostelia</taxon>
        <taxon>Dictyosteliales</taxon>
        <taxon>Raperosteliaceae</taxon>
        <taxon>Tieghemostelium</taxon>
    </lineage>
</organism>
<dbReference type="Pfam" id="PF00106">
    <property type="entry name" value="adh_short"/>
    <property type="match status" value="1"/>
</dbReference>
<dbReference type="OMA" id="VMRCPKS"/>
<dbReference type="PANTHER" id="PTHR43157:SF31">
    <property type="entry name" value="PHOSPHATIDYLINOSITOL-GLYCAN BIOSYNTHESIS CLASS F PROTEIN"/>
    <property type="match status" value="1"/>
</dbReference>
<dbReference type="SUPFAM" id="SSF51735">
    <property type="entry name" value="NAD(P)-binding Rossmann-fold domains"/>
    <property type="match status" value="1"/>
</dbReference>
<dbReference type="EMBL" id="LODT01000001">
    <property type="protein sequence ID" value="KYR02693.1"/>
    <property type="molecule type" value="Genomic_DNA"/>
</dbReference>
<evidence type="ECO:0000313" key="3">
    <source>
        <dbReference type="Proteomes" id="UP000076078"/>
    </source>
</evidence>
<dbReference type="Proteomes" id="UP000076078">
    <property type="component" value="Unassembled WGS sequence"/>
</dbReference>
<dbReference type="OrthoDB" id="25491at2759"/>
<comment type="caution">
    <text evidence="2">The sequence shown here is derived from an EMBL/GenBank/DDBJ whole genome shotgun (WGS) entry which is preliminary data.</text>
</comment>
<proteinExistence type="predicted"/>
<dbReference type="PRINTS" id="PR00081">
    <property type="entry name" value="GDHRDH"/>
</dbReference>
<evidence type="ECO:0000313" key="2">
    <source>
        <dbReference type="EMBL" id="KYR02693.1"/>
    </source>
</evidence>
<keyword evidence="3" id="KW-1185">Reference proteome</keyword>
<dbReference type="Gene3D" id="3.40.50.720">
    <property type="entry name" value="NAD(P)-binding Rossmann-like Domain"/>
    <property type="match status" value="1"/>
</dbReference>
<accession>A0A152A8Y9</accession>
<dbReference type="FunCoup" id="A0A152A8Y9">
    <property type="interactions" value="75"/>
</dbReference>
<protein>
    <submittedName>
        <fullName evidence="2">Short-chain dehydrogenase/reductase (SDR) family protein</fullName>
    </submittedName>
</protein>
<dbReference type="GO" id="GO:0016491">
    <property type="term" value="F:oxidoreductase activity"/>
    <property type="evidence" value="ECO:0007669"/>
    <property type="project" value="UniProtKB-KW"/>
</dbReference>
<name>A0A152A8Y9_TIELA</name>
<keyword evidence="1" id="KW-0560">Oxidoreductase</keyword>
<reference evidence="2 3" key="1">
    <citation type="submission" date="2015-12" db="EMBL/GenBank/DDBJ databases">
        <title>Dictyostelia acquired genes for synthesis and detection of signals that induce cell-type specialization by lateral gene transfer from prokaryotes.</title>
        <authorList>
            <person name="Gloeckner G."/>
            <person name="Schaap P."/>
        </authorList>
    </citation>
    <scope>NUCLEOTIDE SEQUENCE [LARGE SCALE GENOMIC DNA]</scope>
    <source>
        <strain evidence="2 3">TK</strain>
    </source>
</reference>
<dbReference type="InterPro" id="IPR002347">
    <property type="entry name" value="SDR_fam"/>
</dbReference>